<dbReference type="STRING" id="797419.SAMN05216556_10111"/>
<gene>
    <name evidence="7" type="ORF">SAMN04487908_12361</name>
</gene>
<dbReference type="InterPro" id="IPR010432">
    <property type="entry name" value="RDD"/>
</dbReference>
<accession>A0A1M6LKC1</accession>
<dbReference type="OrthoDB" id="9814143at2"/>
<dbReference type="Pfam" id="PF06271">
    <property type="entry name" value="RDD"/>
    <property type="match status" value="1"/>
</dbReference>
<organism evidence="7 8">
    <name type="scientific">Aequorivita viscosa</name>
    <dbReference type="NCBI Taxonomy" id="797419"/>
    <lineage>
        <taxon>Bacteria</taxon>
        <taxon>Pseudomonadati</taxon>
        <taxon>Bacteroidota</taxon>
        <taxon>Flavobacteriia</taxon>
        <taxon>Flavobacteriales</taxon>
        <taxon>Flavobacteriaceae</taxon>
        <taxon>Aequorivita</taxon>
    </lineage>
</organism>
<evidence type="ECO:0000259" key="6">
    <source>
        <dbReference type="Pfam" id="PF06271"/>
    </source>
</evidence>
<feature type="transmembrane region" description="Helical" evidence="5">
    <location>
        <begin position="55"/>
        <end position="73"/>
    </location>
</feature>
<dbReference type="PANTHER" id="PTHR38480">
    <property type="entry name" value="SLR0254 PROTEIN"/>
    <property type="match status" value="1"/>
</dbReference>
<comment type="subcellular location">
    <subcellularLocation>
        <location evidence="1">Membrane</location>
        <topology evidence="1">Multi-pass membrane protein</topology>
    </subcellularLocation>
</comment>
<proteinExistence type="predicted"/>
<evidence type="ECO:0000256" key="3">
    <source>
        <dbReference type="ARBA" id="ARBA00022989"/>
    </source>
</evidence>
<evidence type="ECO:0000313" key="7">
    <source>
        <dbReference type="EMBL" id="SHJ71651.1"/>
    </source>
</evidence>
<feature type="domain" description="RDD" evidence="6">
    <location>
        <begin position="18"/>
        <end position="142"/>
    </location>
</feature>
<keyword evidence="8" id="KW-1185">Reference proteome</keyword>
<evidence type="ECO:0000313" key="8">
    <source>
        <dbReference type="Proteomes" id="UP000184172"/>
    </source>
</evidence>
<name>A0A1M6LKC1_9FLAO</name>
<keyword evidence="4 5" id="KW-0472">Membrane</keyword>
<keyword evidence="3 5" id="KW-1133">Transmembrane helix</keyword>
<dbReference type="PANTHER" id="PTHR38480:SF1">
    <property type="entry name" value="SLR0254 PROTEIN"/>
    <property type="match status" value="1"/>
</dbReference>
<dbReference type="RefSeq" id="WP_073220384.1">
    <property type="nucleotide sequence ID" value="NZ_FNNS01000001.1"/>
</dbReference>
<protein>
    <submittedName>
        <fullName evidence="7">Uncharacterized membrane protein YckC, RDD family</fullName>
    </submittedName>
</protein>
<dbReference type="Proteomes" id="UP000184172">
    <property type="component" value="Unassembled WGS sequence"/>
</dbReference>
<sequence>MDNFQIETAQNVNIAQHVAGIGERILAYLIDGLLMGAYIFAVIYIFSNLELGGDYMMVLSMTIGLPIFLYHLLWEMLWNGRSPGKAAMGLRVVKLDGTQPSFSNYLIRWLLRIIDITATSGSLALVSILLNGKGQRVGDIAAATTVISEKQTTHFSETVLIDIPEDYVPKYPQVTIFSDTEMQTIKNIFREAQVNRHHNIILKLAKRVATVMEIQLEETEKPITFIDRVIKDYNYYTQNTWT</sequence>
<evidence type="ECO:0000256" key="2">
    <source>
        <dbReference type="ARBA" id="ARBA00022692"/>
    </source>
</evidence>
<dbReference type="GO" id="GO:0016020">
    <property type="term" value="C:membrane"/>
    <property type="evidence" value="ECO:0007669"/>
    <property type="project" value="UniProtKB-SubCell"/>
</dbReference>
<dbReference type="EMBL" id="FQYV01000023">
    <property type="protein sequence ID" value="SHJ71651.1"/>
    <property type="molecule type" value="Genomic_DNA"/>
</dbReference>
<keyword evidence="2 5" id="KW-0812">Transmembrane</keyword>
<dbReference type="AlphaFoldDB" id="A0A1M6LKC1"/>
<feature type="transmembrane region" description="Helical" evidence="5">
    <location>
        <begin position="25"/>
        <end position="46"/>
    </location>
</feature>
<evidence type="ECO:0000256" key="4">
    <source>
        <dbReference type="ARBA" id="ARBA00023136"/>
    </source>
</evidence>
<evidence type="ECO:0000256" key="1">
    <source>
        <dbReference type="ARBA" id="ARBA00004141"/>
    </source>
</evidence>
<evidence type="ECO:0000256" key="5">
    <source>
        <dbReference type="SAM" id="Phobius"/>
    </source>
</evidence>
<reference evidence="8" key="1">
    <citation type="submission" date="2016-11" db="EMBL/GenBank/DDBJ databases">
        <authorList>
            <person name="Varghese N."/>
            <person name="Submissions S."/>
        </authorList>
    </citation>
    <scope>NUCLEOTIDE SEQUENCE [LARGE SCALE GENOMIC DNA]</scope>
    <source>
        <strain evidence="8">DSM 26349</strain>
    </source>
</reference>